<evidence type="ECO:0000259" key="3">
    <source>
        <dbReference type="Pfam" id="PF25597"/>
    </source>
</evidence>
<feature type="compositionally biased region" description="Basic and acidic residues" evidence="1">
    <location>
        <begin position="468"/>
        <end position="478"/>
    </location>
</feature>
<evidence type="ECO:0000313" key="4">
    <source>
        <dbReference type="EMBL" id="SPD22703.1"/>
    </source>
</evidence>
<evidence type="ECO:0000256" key="1">
    <source>
        <dbReference type="SAM" id="MobiDB-lite"/>
    </source>
</evidence>
<proteinExistence type="predicted"/>
<dbReference type="PANTHER" id="PTHR47592:SF27">
    <property type="entry name" value="OS08G0421700 PROTEIN"/>
    <property type="match status" value="1"/>
</dbReference>
<protein>
    <submittedName>
        <fullName evidence="4">Uncharacterized protein</fullName>
    </submittedName>
</protein>
<dbReference type="InterPro" id="IPR057670">
    <property type="entry name" value="SH3_retrovirus"/>
</dbReference>
<dbReference type="SUPFAM" id="SSF56672">
    <property type="entry name" value="DNA/RNA polymerases"/>
    <property type="match status" value="1"/>
</dbReference>
<gene>
    <name evidence="4" type="ORF">FSB_LOCUS50585</name>
</gene>
<feature type="compositionally biased region" description="Low complexity" evidence="1">
    <location>
        <begin position="40"/>
        <end position="51"/>
    </location>
</feature>
<accession>A0A2N9IF72</accession>
<dbReference type="Pfam" id="PF14223">
    <property type="entry name" value="Retrotran_gag_2"/>
    <property type="match status" value="1"/>
</dbReference>
<reference evidence="4" key="1">
    <citation type="submission" date="2018-02" db="EMBL/GenBank/DDBJ databases">
        <authorList>
            <person name="Cohen D.B."/>
            <person name="Kent A.D."/>
        </authorList>
    </citation>
    <scope>NUCLEOTIDE SEQUENCE</scope>
</reference>
<organism evidence="4">
    <name type="scientific">Fagus sylvatica</name>
    <name type="common">Beechnut</name>
    <dbReference type="NCBI Taxonomy" id="28930"/>
    <lineage>
        <taxon>Eukaryota</taxon>
        <taxon>Viridiplantae</taxon>
        <taxon>Streptophyta</taxon>
        <taxon>Embryophyta</taxon>
        <taxon>Tracheophyta</taxon>
        <taxon>Spermatophyta</taxon>
        <taxon>Magnoliopsida</taxon>
        <taxon>eudicotyledons</taxon>
        <taxon>Gunneridae</taxon>
        <taxon>Pentapetalae</taxon>
        <taxon>rosids</taxon>
        <taxon>fabids</taxon>
        <taxon>Fagales</taxon>
        <taxon>Fagaceae</taxon>
        <taxon>Fagus</taxon>
    </lineage>
</organism>
<feature type="domain" description="Reverse transcriptase Ty1/copia-type" evidence="2">
    <location>
        <begin position="539"/>
        <end position="765"/>
    </location>
</feature>
<feature type="region of interest" description="Disordered" evidence="1">
    <location>
        <begin position="1"/>
        <end position="51"/>
    </location>
</feature>
<dbReference type="InterPro" id="IPR043502">
    <property type="entry name" value="DNA/RNA_pol_sf"/>
</dbReference>
<feature type="domain" description="Retroviral polymerase SH3-like" evidence="3">
    <location>
        <begin position="388"/>
        <end position="442"/>
    </location>
</feature>
<dbReference type="AlphaFoldDB" id="A0A2N9IF72"/>
<dbReference type="PANTHER" id="PTHR47592">
    <property type="entry name" value="PBF68 PROTEIN"/>
    <property type="match status" value="1"/>
</dbReference>
<sequence>MWPECTTTGSARSSKPARPDLRAPAIQRDPHLSSGSTRGPPDSFHSFSSPSEVRFGPFKRRYDQDSEENYFGGYPNPQFGYKRAWRRHISYLLTHDKTLYTLSTTKPDQSDDQETEKLRKKWDEDDALAKASMLHHMKDNIIPLFEERPTAKEMMDALETKYGCRSDTQIQLLLDKFNNIKMNEGDVVGDHVNQLELIAKELVDAGHTLSDKMQVTVVLNSLPPSWDHVVTSLTHSGKELAMTTLPVLLMLEEDRMKRRKRDNASSSLMMAQSSHATQFKPRYNYKHKRFKKQWTRKPRQEYKPRDVDSAATRHIARNRELFVDLKEKQLGEHRVYMGNNTYSDVLGEALSTAAYILNRVKTKSKPLTPFEIWTRHQPDMTNLKVWGCKTHVLIPKPLRNKLTDKTWECKFIGYVENGSGYRFFHSDKGLIESRDAIFIEDTKLITPLEQIKKLLHAEFEESDPHVSVFSDKDLENSGRKRTSPEPAMPSIDANDSGRKRQRRPSSMLKDYYLMESKAVAIEDDLANFAKAMESHDAEQWLKAMHEELDSISKNEARLVAKGYTQQPGVDFVDTYSLVAKFASVRIIMVVAARLDLELYQLDVKTAFLNGDLKEEIYMDQPDGFQIKGQEGKVCRLKKSLYGLKQSSRQWYLKFHQAILDIGYEMNPLDHCVYVWRDKEKLALLSIYVDDILLANNSPDMMKETKFCLGSKFEMKDMGPANYVLGIRISRDRDSKLIYLDQENYLEKVLKRFKMEDCRPMSTPVSKGTILKGMYDPTNKTELEEKKDVPYAQAVGSLMYAMTECTRPDI</sequence>
<dbReference type="InterPro" id="IPR013103">
    <property type="entry name" value="RVT_2"/>
</dbReference>
<evidence type="ECO:0000259" key="2">
    <source>
        <dbReference type="Pfam" id="PF07727"/>
    </source>
</evidence>
<dbReference type="EMBL" id="OIVN01005490">
    <property type="protein sequence ID" value="SPD22703.1"/>
    <property type="molecule type" value="Genomic_DNA"/>
</dbReference>
<feature type="region of interest" description="Disordered" evidence="1">
    <location>
        <begin position="468"/>
        <end position="504"/>
    </location>
</feature>
<dbReference type="Pfam" id="PF07727">
    <property type="entry name" value="RVT_2"/>
    <property type="match status" value="1"/>
</dbReference>
<feature type="compositionally biased region" description="Polar residues" evidence="1">
    <location>
        <begin position="1"/>
        <end position="13"/>
    </location>
</feature>
<dbReference type="Pfam" id="PF25597">
    <property type="entry name" value="SH3_retrovirus"/>
    <property type="match status" value="1"/>
</dbReference>
<name>A0A2N9IF72_FAGSY</name>